<name>A0A382Z9U6_9ZZZZ</name>
<dbReference type="AlphaFoldDB" id="A0A382Z9U6"/>
<feature type="non-terminal residue" evidence="1">
    <location>
        <position position="40"/>
    </location>
</feature>
<reference evidence="1" key="1">
    <citation type="submission" date="2018-05" db="EMBL/GenBank/DDBJ databases">
        <authorList>
            <person name="Lanie J.A."/>
            <person name="Ng W.-L."/>
            <person name="Kazmierczak K.M."/>
            <person name="Andrzejewski T.M."/>
            <person name="Davidsen T.M."/>
            <person name="Wayne K.J."/>
            <person name="Tettelin H."/>
            <person name="Glass J.I."/>
            <person name="Rusch D."/>
            <person name="Podicherti R."/>
            <person name="Tsui H.-C.T."/>
            <person name="Winkler M.E."/>
        </authorList>
    </citation>
    <scope>NUCLEOTIDE SEQUENCE</scope>
</reference>
<evidence type="ECO:0000313" key="1">
    <source>
        <dbReference type="EMBL" id="SVD92264.1"/>
    </source>
</evidence>
<proteinExistence type="predicted"/>
<dbReference type="EMBL" id="UINC01182192">
    <property type="protein sequence ID" value="SVD92264.1"/>
    <property type="molecule type" value="Genomic_DNA"/>
</dbReference>
<organism evidence="1">
    <name type="scientific">marine metagenome</name>
    <dbReference type="NCBI Taxonomy" id="408172"/>
    <lineage>
        <taxon>unclassified sequences</taxon>
        <taxon>metagenomes</taxon>
        <taxon>ecological metagenomes</taxon>
    </lineage>
</organism>
<protein>
    <submittedName>
        <fullName evidence="1">Uncharacterized protein</fullName>
    </submittedName>
</protein>
<accession>A0A382Z9U6</accession>
<feature type="non-terminal residue" evidence="1">
    <location>
        <position position="1"/>
    </location>
</feature>
<gene>
    <name evidence="1" type="ORF">METZ01_LOCUS445118</name>
</gene>
<sequence length="40" mass="4851">AKINTSNYGRLSIICNWKLRYRMHYGLSTYNCRRFLNPIL</sequence>